<proteinExistence type="predicted"/>
<dbReference type="EMBL" id="UYYF01005318">
    <property type="protein sequence ID" value="VDN08453.1"/>
    <property type="molecule type" value="Genomic_DNA"/>
</dbReference>
<evidence type="ECO:0000313" key="9">
    <source>
        <dbReference type="Proteomes" id="UP000276776"/>
    </source>
</evidence>
<dbReference type="STRING" id="103827.A0A0N5DC37"/>
<dbReference type="WBParaSite" id="TCLT_0001075601-mRNA-1">
    <property type="protein sequence ID" value="TCLT_0001075601-mRNA-1"/>
    <property type="gene ID" value="TCLT_0001075601"/>
</dbReference>
<evidence type="ECO:0000256" key="1">
    <source>
        <dbReference type="ARBA" id="ARBA00022690"/>
    </source>
</evidence>
<gene>
    <name evidence="8" type="ORF">TCLT_LOCUS10738</name>
</gene>
<feature type="coiled-coil region" evidence="5">
    <location>
        <begin position="165"/>
        <end position="192"/>
    </location>
</feature>
<dbReference type="OrthoDB" id="6236007at2759"/>
<dbReference type="InterPro" id="IPR008197">
    <property type="entry name" value="WAP_dom"/>
</dbReference>
<evidence type="ECO:0000259" key="6">
    <source>
        <dbReference type="PROSITE" id="PS51162"/>
    </source>
</evidence>
<dbReference type="PANTHER" id="PTHR23259:SF67">
    <property type="entry name" value="THYROGLOBULIN TYPE-1 DOMAIN-CONTAINING PROTEIN"/>
    <property type="match status" value="1"/>
</dbReference>
<comment type="caution">
    <text evidence="4">Lacks conserved residue(s) required for the propagation of feature annotation.</text>
</comment>
<dbReference type="InterPro" id="IPR036857">
    <property type="entry name" value="Thyroglobulin_1_sf"/>
</dbReference>
<evidence type="ECO:0000256" key="5">
    <source>
        <dbReference type="SAM" id="Coils"/>
    </source>
</evidence>
<reference evidence="8 9" key="2">
    <citation type="submission" date="2018-11" db="EMBL/GenBank/DDBJ databases">
        <authorList>
            <consortium name="Pathogen Informatics"/>
        </authorList>
    </citation>
    <scope>NUCLEOTIDE SEQUENCE [LARGE SCALE GENOMIC DNA]</scope>
</reference>
<dbReference type="Proteomes" id="UP000276776">
    <property type="component" value="Unassembled WGS sequence"/>
</dbReference>
<dbReference type="PROSITE" id="PS51162">
    <property type="entry name" value="THYROGLOBULIN_1_2"/>
    <property type="match status" value="1"/>
</dbReference>
<feature type="disulfide bond" evidence="4">
    <location>
        <begin position="141"/>
        <end position="148"/>
    </location>
</feature>
<name>A0A0N5DC37_THECL</name>
<keyword evidence="5" id="KW-0175">Coiled coil</keyword>
<evidence type="ECO:0000256" key="2">
    <source>
        <dbReference type="ARBA" id="ARBA00022900"/>
    </source>
</evidence>
<dbReference type="Pfam" id="PF00095">
    <property type="entry name" value="WAP"/>
    <property type="match status" value="1"/>
</dbReference>
<dbReference type="CDD" id="cd19941">
    <property type="entry name" value="TIL"/>
    <property type="match status" value="5"/>
</dbReference>
<dbReference type="AlphaFoldDB" id="A0A0N5DC37"/>
<reference evidence="10" key="1">
    <citation type="submission" date="2017-02" db="UniProtKB">
        <authorList>
            <consortium name="WormBaseParasite"/>
        </authorList>
    </citation>
    <scope>IDENTIFICATION</scope>
</reference>
<protein>
    <submittedName>
        <fullName evidence="10">Thyroglobulin type-1 domain-containing protein</fullName>
    </submittedName>
</protein>
<dbReference type="PANTHER" id="PTHR23259">
    <property type="entry name" value="RIDDLE"/>
    <property type="match status" value="1"/>
</dbReference>
<keyword evidence="2" id="KW-0722">Serine protease inhibitor</keyword>
<dbReference type="Gene3D" id="4.10.75.10">
    <property type="entry name" value="Elafin-like"/>
    <property type="match status" value="1"/>
</dbReference>
<dbReference type="GO" id="GO:0005576">
    <property type="term" value="C:extracellular region"/>
    <property type="evidence" value="ECO:0007669"/>
    <property type="project" value="InterPro"/>
</dbReference>
<keyword evidence="9" id="KW-1185">Reference proteome</keyword>
<keyword evidence="1" id="KW-0646">Protease inhibitor</keyword>
<dbReference type="InterPro" id="IPR036084">
    <property type="entry name" value="Ser_inhib-like_sf"/>
</dbReference>
<dbReference type="SUPFAM" id="SSF57256">
    <property type="entry name" value="Elafin-like"/>
    <property type="match status" value="1"/>
</dbReference>
<evidence type="ECO:0000259" key="7">
    <source>
        <dbReference type="PROSITE" id="PS51390"/>
    </source>
</evidence>
<sequence length="817" mass="90793">MHKTCVDCGGERFSYYKCNSLNDCLPNEICTKGGFCCPLTVIPMTTSSTSNLNFEFVGFPTLKQESEKYSTTCPDGSSWLRECVIDSDCKSGEEVCAEGKCCAACSYRRRRVLNDLPTNDILGVHIPQCDQSGRYYRPTQCRIATEECWCVSEFGKVIGSLKPKTVNLKEACEALRLAVKQAEEERQKLYRKIWEGTDLRRKQENFTSVRESNEALVKESKNLHTKSLQLEKVLIELAQKCLWAKRGQCPNKPELAQQVEVSSIFCHCDSDCSENRKCCPDSTGQRLICSPITNTNFTSTKVICAENEEYVNCLDACQPTCTFRSPTPCPLEECNGGCHCKPGFIREGNELHTPCIPRTHCPQQVIQSELKNCTDPLREYTRCGPACPISCSSLTEKCVAEGCVQGCFCKIPYILENGADPIHSRCILPAYCPLTLKAYASKINDTQQFTTISPSPKSRKIQFHIFPTNETITMQCTDPLKNFQSCGSGCPVGCNNRIAGFCGTQCVAGCFCRKPYILQDAYNMNSRCILPHQCQSFIFQQQVCSDPRKQWTHCFSNKCVRSCSNLETICTPHNDCSPGCLCREPYVLSDASDLNSRCVLPSECGSQCNDSLKEYHACASSCPMGLVFEDAVNWRTSKCITLNQCPVVNSSVTAVAFTQKTIITTDTVECPTTTIDLSGKVCSVDSDCPIQQRCCHSTLFAFVSSKQSRCTCTDPHAYWDPCGSLCPEYCGQPAVPVCSTTCNPSCRCAPEKYRDDVSKYRRTTKAYNQYNNLKDIATVKMLLSGEGEIAGDIKIKEINSDMIKLEGMIGGMNCIAY</sequence>
<feature type="domain" description="Thyroglobulin type-1" evidence="6">
    <location>
        <begin position="102"/>
        <end position="172"/>
    </location>
</feature>
<keyword evidence="3 4" id="KW-1015">Disulfide bond</keyword>
<feature type="domain" description="WAP" evidence="7">
    <location>
        <begin position="242"/>
        <end position="292"/>
    </location>
</feature>
<accession>A0A0N5DC37</accession>
<dbReference type="Gene3D" id="2.10.25.10">
    <property type="entry name" value="Laminin"/>
    <property type="match status" value="5"/>
</dbReference>
<evidence type="ECO:0000313" key="8">
    <source>
        <dbReference type="EMBL" id="VDN08453.1"/>
    </source>
</evidence>
<evidence type="ECO:0000313" key="10">
    <source>
        <dbReference type="WBParaSite" id="TCLT_0001075601-mRNA-1"/>
    </source>
</evidence>
<dbReference type="SMART" id="SM00211">
    <property type="entry name" value="TY"/>
    <property type="match status" value="1"/>
</dbReference>
<organism evidence="10">
    <name type="scientific">Thelazia callipaeda</name>
    <name type="common">Oriental eyeworm</name>
    <name type="synonym">Parasitic nematode</name>
    <dbReference type="NCBI Taxonomy" id="103827"/>
    <lineage>
        <taxon>Eukaryota</taxon>
        <taxon>Metazoa</taxon>
        <taxon>Ecdysozoa</taxon>
        <taxon>Nematoda</taxon>
        <taxon>Chromadorea</taxon>
        <taxon>Rhabditida</taxon>
        <taxon>Spirurina</taxon>
        <taxon>Spiruromorpha</taxon>
        <taxon>Thelazioidea</taxon>
        <taxon>Thelaziidae</taxon>
        <taxon>Thelazia</taxon>
    </lineage>
</organism>
<dbReference type="GO" id="GO:0004867">
    <property type="term" value="F:serine-type endopeptidase inhibitor activity"/>
    <property type="evidence" value="ECO:0007669"/>
    <property type="project" value="UniProtKB-KW"/>
</dbReference>
<dbReference type="CDD" id="cd00191">
    <property type="entry name" value="TY"/>
    <property type="match status" value="1"/>
</dbReference>
<dbReference type="Pfam" id="PF01826">
    <property type="entry name" value="TIL"/>
    <property type="match status" value="4"/>
</dbReference>
<dbReference type="SUPFAM" id="SSF57610">
    <property type="entry name" value="Thyroglobulin type-1 domain"/>
    <property type="match status" value="1"/>
</dbReference>
<dbReference type="SUPFAM" id="SSF57567">
    <property type="entry name" value="Serine protease inhibitors"/>
    <property type="match status" value="3"/>
</dbReference>
<dbReference type="InterPro" id="IPR002919">
    <property type="entry name" value="TIL_dom"/>
</dbReference>
<dbReference type="InterPro" id="IPR000716">
    <property type="entry name" value="Thyroglobulin_1"/>
</dbReference>
<dbReference type="OMA" id="EYCGQPS"/>
<evidence type="ECO:0000256" key="4">
    <source>
        <dbReference type="PROSITE-ProRule" id="PRU00500"/>
    </source>
</evidence>
<dbReference type="InterPro" id="IPR036645">
    <property type="entry name" value="Elafin-like_sf"/>
</dbReference>
<evidence type="ECO:0000256" key="3">
    <source>
        <dbReference type="ARBA" id="ARBA00023157"/>
    </source>
</evidence>
<dbReference type="InterPro" id="IPR051368">
    <property type="entry name" value="SerProtInhib-TIL_Domain"/>
</dbReference>
<dbReference type="PROSITE" id="PS51390">
    <property type="entry name" value="WAP"/>
    <property type="match status" value="1"/>
</dbReference>